<comment type="similarity">
    <text evidence="1">Belongs to the plant LTP family. PEARLI1 subfamily.</text>
</comment>
<evidence type="ECO:0000259" key="3">
    <source>
        <dbReference type="Pfam" id="PF14547"/>
    </source>
</evidence>
<feature type="chain" id="PRO_5016804533" evidence="2">
    <location>
        <begin position="26"/>
        <end position="122"/>
    </location>
</feature>
<feature type="non-terminal residue" evidence="4">
    <location>
        <position position="1"/>
    </location>
</feature>
<keyword evidence="5" id="KW-1185">Reference proteome</keyword>
<evidence type="ECO:0000256" key="1">
    <source>
        <dbReference type="ARBA" id="ARBA00008965"/>
    </source>
</evidence>
<gene>
    <name evidence="4" type="primary">AIR1B</name>
    <name evidence="4" type="ORF">CR513_41232</name>
</gene>
<reference evidence="4" key="1">
    <citation type="submission" date="2018-05" db="EMBL/GenBank/DDBJ databases">
        <title>Draft genome of Mucuna pruriens seed.</title>
        <authorList>
            <person name="Nnadi N.E."/>
            <person name="Vos R."/>
            <person name="Hasami M.H."/>
            <person name="Devisetty U.K."/>
            <person name="Aguiy J.C."/>
        </authorList>
    </citation>
    <scope>NUCLEOTIDE SEQUENCE [LARGE SCALE GENOMIC DNA]</scope>
    <source>
        <strain evidence="4">JCA_2017</strain>
    </source>
</reference>
<dbReference type="EMBL" id="QJKJ01008853">
    <property type="protein sequence ID" value="RDX78488.1"/>
    <property type="molecule type" value="Genomic_DNA"/>
</dbReference>
<dbReference type="Gene3D" id="1.10.110.10">
    <property type="entry name" value="Plant lipid-transfer and hydrophobic proteins"/>
    <property type="match status" value="1"/>
</dbReference>
<dbReference type="Pfam" id="PF14547">
    <property type="entry name" value="Hydrophob_seed"/>
    <property type="match status" value="1"/>
</dbReference>
<dbReference type="InterPro" id="IPR036312">
    <property type="entry name" value="Bifun_inhib/LTP/seed_sf"/>
</dbReference>
<evidence type="ECO:0000256" key="2">
    <source>
        <dbReference type="SAM" id="SignalP"/>
    </source>
</evidence>
<protein>
    <submittedName>
        <fullName evidence="4">Lipid-binding protein AIR1B</fullName>
    </submittedName>
</protein>
<dbReference type="Proteomes" id="UP000257109">
    <property type="component" value="Unassembled WGS sequence"/>
</dbReference>
<evidence type="ECO:0000313" key="4">
    <source>
        <dbReference type="EMBL" id="RDX78488.1"/>
    </source>
</evidence>
<feature type="signal peptide" evidence="2">
    <location>
        <begin position="1"/>
        <end position="25"/>
    </location>
</feature>
<comment type="caution">
    <text evidence="4">The sequence shown here is derived from an EMBL/GenBank/DDBJ whole genome shotgun (WGS) entry which is preliminary data.</text>
</comment>
<dbReference type="AlphaFoldDB" id="A0A371FJJ3"/>
<dbReference type="STRING" id="157652.A0A371FJJ3"/>
<name>A0A371FJJ3_MUCPR</name>
<organism evidence="4 5">
    <name type="scientific">Mucuna pruriens</name>
    <name type="common">Velvet bean</name>
    <name type="synonym">Dolichos pruriens</name>
    <dbReference type="NCBI Taxonomy" id="157652"/>
    <lineage>
        <taxon>Eukaryota</taxon>
        <taxon>Viridiplantae</taxon>
        <taxon>Streptophyta</taxon>
        <taxon>Embryophyta</taxon>
        <taxon>Tracheophyta</taxon>
        <taxon>Spermatophyta</taxon>
        <taxon>Magnoliopsida</taxon>
        <taxon>eudicotyledons</taxon>
        <taxon>Gunneridae</taxon>
        <taxon>Pentapetalae</taxon>
        <taxon>rosids</taxon>
        <taxon>fabids</taxon>
        <taxon>Fabales</taxon>
        <taxon>Fabaceae</taxon>
        <taxon>Papilionoideae</taxon>
        <taxon>50 kb inversion clade</taxon>
        <taxon>NPAAA clade</taxon>
        <taxon>indigoferoid/millettioid clade</taxon>
        <taxon>Phaseoleae</taxon>
        <taxon>Mucuna</taxon>
    </lineage>
</organism>
<dbReference type="InterPro" id="IPR051636">
    <property type="entry name" value="Plant_LTP/defense-related"/>
</dbReference>
<feature type="domain" description="Hydrophobic seed protein" evidence="3">
    <location>
        <begin position="42"/>
        <end position="106"/>
    </location>
</feature>
<dbReference type="InterPro" id="IPR027923">
    <property type="entry name" value="Hydrophob_seed_dom"/>
</dbReference>
<keyword evidence="2" id="KW-0732">Signal</keyword>
<evidence type="ECO:0000313" key="5">
    <source>
        <dbReference type="Proteomes" id="UP000257109"/>
    </source>
</evidence>
<dbReference type="PANTHER" id="PTHR31731">
    <property type="match status" value="1"/>
</dbReference>
<accession>A0A371FJJ3</accession>
<proteinExistence type="inferred from homology"/>
<dbReference type="SUPFAM" id="SSF47699">
    <property type="entry name" value="Bifunctional inhibitor/lipid-transfer protein/seed storage 2S albumin"/>
    <property type="match status" value="1"/>
</dbReference>
<sequence>MSSKSVPSVALLLSLNLLFFSMVSSNTLAPDHVSPSRPSKCPNLHICAKVLVPPYPASGCCPLIQGLVDVDAAVCLCAALKADIGGIIQLPLNIAVNIILSLCGHKATNLRTLYLPVCYICS</sequence>